<dbReference type="RefSeq" id="WP_145170283.1">
    <property type="nucleotide sequence ID" value="NZ_CP036525.1"/>
</dbReference>
<proteinExistence type="predicted"/>
<keyword evidence="2" id="KW-0472">Membrane</keyword>
<dbReference type="EMBL" id="CP036525">
    <property type="protein sequence ID" value="QDT04589.1"/>
    <property type="molecule type" value="Genomic_DNA"/>
</dbReference>
<feature type="transmembrane region" description="Helical" evidence="2">
    <location>
        <begin position="21"/>
        <end position="42"/>
    </location>
</feature>
<evidence type="ECO:0000313" key="3">
    <source>
        <dbReference type="EMBL" id="QDT04589.1"/>
    </source>
</evidence>
<dbReference type="AlphaFoldDB" id="A0A517NBR5"/>
<dbReference type="OrthoDB" id="272587at2"/>
<evidence type="ECO:0008006" key="5">
    <source>
        <dbReference type="Google" id="ProtNLM"/>
    </source>
</evidence>
<name>A0A517NBR5_9BACT</name>
<dbReference type="KEGG" id="rlc:K227x_29810"/>
<feature type="region of interest" description="Disordered" evidence="1">
    <location>
        <begin position="285"/>
        <end position="309"/>
    </location>
</feature>
<keyword evidence="2" id="KW-0812">Transmembrane</keyword>
<dbReference type="Proteomes" id="UP000318538">
    <property type="component" value="Chromosome"/>
</dbReference>
<sequence>MSEQAKAVPPRSGPIRWINALSIDAVAVGIVWQAIFACAFRGSPPSLIESTTLGLTLWLIYTADHLLDATRLDIHQPRTFRHHIHHQYRHVLVVVWMVFTVIDAAAIVVGLSESLIRWGLALAAIVLLYGASVHFRSTAAALESETASPPNRRSIHRKGRFAIGKEIKVGGIFALGVGLLAWDHQPTLPLMVSTALAAVLFAANCVVVACWDTDCDRSQNFESWTSRRPNILGWMTPTLIVLGCGSMASSFVFAIPPLVAGSIAISSLSLLAAWVWTGATAGRRAAGRSKDDQRTSPQTGQTVPHQVSPAPSPSMAWLADAMLIAPPAFVWLVFLGWSAIGWLA</sequence>
<evidence type="ECO:0000256" key="2">
    <source>
        <dbReference type="SAM" id="Phobius"/>
    </source>
</evidence>
<organism evidence="3 4">
    <name type="scientific">Rubripirellula lacrimiformis</name>
    <dbReference type="NCBI Taxonomy" id="1930273"/>
    <lineage>
        <taxon>Bacteria</taxon>
        <taxon>Pseudomonadati</taxon>
        <taxon>Planctomycetota</taxon>
        <taxon>Planctomycetia</taxon>
        <taxon>Pirellulales</taxon>
        <taxon>Pirellulaceae</taxon>
        <taxon>Rubripirellula</taxon>
    </lineage>
</organism>
<protein>
    <recommendedName>
        <fullName evidence="5">Prenyltransferase</fullName>
    </recommendedName>
</protein>
<feature type="transmembrane region" description="Helical" evidence="2">
    <location>
        <begin position="321"/>
        <end position="343"/>
    </location>
</feature>
<reference evidence="3 4" key="1">
    <citation type="submission" date="2019-02" db="EMBL/GenBank/DDBJ databases">
        <title>Deep-cultivation of Planctomycetes and their phenomic and genomic characterization uncovers novel biology.</title>
        <authorList>
            <person name="Wiegand S."/>
            <person name="Jogler M."/>
            <person name="Boedeker C."/>
            <person name="Pinto D."/>
            <person name="Vollmers J."/>
            <person name="Rivas-Marin E."/>
            <person name="Kohn T."/>
            <person name="Peeters S.H."/>
            <person name="Heuer A."/>
            <person name="Rast P."/>
            <person name="Oberbeckmann S."/>
            <person name="Bunk B."/>
            <person name="Jeske O."/>
            <person name="Meyerdierks A."/>
            <person name="Storesund J.E."/>
            <person name="Kallscheuer N."/>
            <person name="Luecker S."/>
            <person name="Lage O.M."/>
            <person name="Pohl T."/>
            <person name="Merkel B.J."/>
            <person name="Hornburger P."/>
            <person name="Mueller R.-W."/>
            <person name="Bruemmer F."/>
            <person name="Labrenz M."/>
            <person name="Spormann A.M."/>
            <person name="Op den Camp H."/>
            <person name="Overmann J."/>
            <person name="Amann R."/>
            <person name="Jetten M.S.M."/>
            <person name="Mascher T."/>
            <person name="Medema M.H."/>
            <person name="Devos D.P."/>
            <person name="Kaster A.-K."/>
            <person name="Ovreas L."/>
            <person name="Rohde M."/>
            <person name="Galperin M.Y."/>
            <person name="Jogler C."/>
        </authorList>
    </citation>
    <scope>NUCLEOTIDE SEQUENCE [LARGE SCALE GENOMIC DNA]</scope>
    <source>
        <strain evidence="3 4">K22_7</strain>
    </source>
</reference>
<feature type="transmembrane region" description="Helical" evidence="2">
    <location>
        <begin position="48"/>
        <end position="67"/>
    </location>
</feature>
<keyword evidence="4" id="KW-1185">Reference proteome</keyword>
<feature type="compositionally biased region" description="Polar residues" evidence="1">
    <location>
        <begin position="295"/>
        <end position="305"/>
    </location>
</feature>
<feature type="transmembrane region" description="Helical" evidence="2">
    <location>
        <begin position="259"/>
        <end position="279"/>
    </location>
</feature>
<feature type="transmembrane region" description="Helical" evidence="2">
    <location>
        <begin position="231"/>
        <end position="253"/>
    </location>
</feature>
<keyword evidence="2" id="KW-1133">Transmembrane helix</keyword>
<feature type="transmembrane region" description="Helical" evidence="2">
    <location>
        <begin position="88"/>
        <end position="109"/>
    </location>
</feature>
<accession>A0A517NBR5</accession>
<evidence type="ECO:0000313" key="4">
    <source>
        <dbReference type="Proteomes" id="UP000318538"/>
    </source>
</evidence>
<feature type="transmembrane region" description="Helical" evidence="2">
    <location>
        <begin position="115"/>
        <end position="135"/>
    </location>
</feature>
<feature type="transmembrane region" description="Helical" evidence="2">
    <location>
        <begin position="162"/>
        <end position="182"/>
    </location>
</feature>
<gene>
    <name evidence="3" type="ORF">K227x_29810</name>
</gene>
<evidence type="ECO:0000256" key="1">
    <source>
        <dbReference type="SAM" id="MobiDB-lite"/>
    </source>
</evidence>
<feature type="transmembrane region" description="Helical" evidence="2">
    <location>
        <begin position="188"/>
        <end position="211"/>
    </location>
</feature>